<comment type="function">
    <text evidence="4">Part of the outer membrane protein assembly complex, which is involved in assembly and insertion of beta-barrel proteins into the outer membrane.</text>
</comment>
<evidence type="ECO:0000313" key="7">
    <source>
        <dbReference type="Proteomes" id="UP001624684"/>
    </source>
</evidence>
<evidence type="ECO:0000256" key="4">
    <source>
        <dbReference type="HAMAP-Rule" id="MF_00922"/>
    </source>
</evidence>
<dbReference type="Proteomes" id="UP001624684">
    <property type="component" value="Unassembled WGS sequence"/>
</dbReference>
<reference evidence="6 7" key="1">
    <citation type="submission" date="2024-11" db="EMBL/GenBank/DDBJ databases">
        <title>First Report of Moraxella oculi in Brazil in an Infectious Bovine Keratoconjunctivitis Outbreak.</title>
        <authorList>
            <person name="Carvalho C.V."/>
            <person name="Domingues R."/>
            <person name="Coutinho C."/>
            <person name="Honorio N.T.B.S."/>
            <person name="Faza D.R.L.R."/>
            <person name="Carvalho W.A."/>
            <person name="Machado A.B.F."/>
            <person name="Martins M.F."/>
            <person name="Gaspar E.B."/>
        </authorList>
    </citation>
    <scope>NUCLEOTIDE SEQUENCE [LARGE SCALE GENOMIC DNA]</scope>
    <source>
        <strain evidence="6 7">2117LE</strain>
    </source>
</reference>
<name>A0ABW8U8Y0_9GAMM</name>
<evidence type="ECO:0000256" key="1">
    <source>
        <dbReference type="ARBA" id="ARBA00022729"/>
    </source>
</evidence>
<dbReference type="InterPro" id="IPR011990">
    <property type="entry name" value="TPR-like_helical_dom_sf"/>
</dbReference>
<evidence type="ECO:0000259" key="5">
    <source>
        <dbReference type="Pfam" id="PF13525"/>
    </source>
</evidence>
<proteinExistence type="inferred from homology"/>
<dbReference type="CDD" id="cd15830">
    <property type="entry name" value="BamD"/>
    <property type="match status" value="1"/>
</dbReference>
<comment type="similarity">
    <text evidence="4">Belongs to the BamD family.</text>
</comment>
<dbReference type="NCBIfam" id="TIGR03302">
    <property type="entry name" value="OM_YfiO"/>
    <property type="match status" value="1"/>
</dbReference>
<dbReference type="HAMAP" id="MF_00922">
    <property type="entry name" value="OM_assembly_BamD"/>
    <property type="match status" value="1"/>
</dbReference>
<sequence>MKSLQLKLIVAIIASTMTVTGCTTLKEAVGKKKEVIVTAEKSDVQYYEDAQNALDKGRNRDAITALTNIRTFYPTGRYAEQALLDLMYAQYQAKDFEAVAQSTAEFIRSYPTSRHIDYALYVQGVTHMGGSPKAPRLFHMDQSQRDISWLYLAFNDFQALINHFPNSQYAPDAAQRMIAIYNDFAEHELVAARWYLKRHAYLAAANRAKWVFQYYPQSQSTPEAIAILAYSHEKLGLTSTANQYKTLLQINHPQYLTDNNEVRLPNQGASSWGKKTLSMVSFGKLGRSKDGFKTATGTFTGATRTQVIRQAADLTLLNQNQSRQVDETMH</sequence>
<keyword evidence="4" id="KW-0564">Palmitate</keyword>
<organism evidence="6 7">
    <name type="scientific">Moraxella oculi</name>
    <dbReference type="NCBI Taxonomy" id="2940516"/>
    <lineage>
        <taxon>Bacteria</taxon>
        <taxon>Pseudomonadati</taxon>
        <taxon>Pseudomonadota</taxon>
        <taxon>Gammaproteobacteria</taxon>
        <taxon>Moraxellales</taxon>
        <taxon>Moraxellaceae</taxon>
        <taxon>Moraxella</taxon>
    </lineage>
</organism>
<keyword evidence="4" id="KW-0449">Lipoprotein</keyword>
<evidence type="ECO:0000313" key="6">
    <source>
        <dbReference type="EMBL" id="MFL1731730.1"/>
    </source>
</evidence>
<comment type="subcellular location">
    <subcellularLocation>
        <location evidence="4">Cell outer membrane</location>
        <topology evidence="4">Lipid-anchor</topology>
    </subcellularLocation>
</comment>
<comment type="caution">
    <text evidence="6">The sequence shown here is derived from an EMBL/GenBank/DDBJ whole genome shotgun (WGS) entry which is preliminary data.</text>
</comment>
<dbReference type="PROSITE" id="PS51257">
    <property type="entry name" value="PROKAR_LIPOPROTEIN"/>
    <property type="match status" value="1"/>
</dbReference>
<gene>
    <name evidence="4" type="primary">bamD</name>
    <name evidence="6" type="ORF">ACJHVH_01760</name>
</gene>
<keyword evidence="2 4" id="KW-0472">Membrane</keyword>
<dbReference type="EMBL" id="JBJJXE010000001">
    <property type="protein sequence ID" value="MFL1731730.1"/>
    <property type="molecule type" value="Genomic_DNA"/>
</dbReference>
<feature type="domain" description="Outer membrane lipoprotein BamD-like" evidence="5">
    <location>
        <begin position="40"/>
        <end position="246"/>
    </location>
</feature>
<evidence type="ECO:0000256" key="3">
    <source>
        <dbReference type="ARBA" id="ARBA00023237"/>
    </source>
</evidence>
<comment type="subunit">
    <text evidence="4">Part of the Bam complex.</text>
</comment>
<evidence type="ECO:0000256" key="2">
    <source>
        <dbReference type="ARBA" id="ARBA00023136"/>
    </source>
</evidence>
<dbReference type="InterPro" id="IPR017689">
    <property type="entry name" value="BamD"/>
</dbReference>
<dbReference type="Pfam" id="PF13525">
    <property type="entry name" value="YfiO"/>
    <property type="match status" value="1"/>
</dbReference>
<keyword evidence="7" id="KW-1185">Reference proteome</keyword>
<protein>
    <recommendedName>
        <fullName evidence="4">Outer membrane protein assembly factor BamD</fullName>
    </recommendedName>
</protein>
<dbReference type="InterPro" id="IPR039565">
    <property type="entry name" value="BamD-like"/>
</dbReference>
<keyword evidence="1 4" id="KW-0732">Signal</keyword>
<keyword evidence="3 4" id="KW-0998">Cell outer membrane</keyword>
<dbReference type="RefSeq" id="WP_407068530.1">
    <property type="nucleotide sequence ID" value="NZ_JBJJXE010000001.1"/>
</dbReference>
<accession>A0ABW8U8Y0</accession>
<dbReference type="Gene3D" id="1.25.40.10">
    <property type="entry name" value="Tetratricopeptide repeat domain"/>
    <property type="match status" value="1"/>
</dbReference>